<proteinExistence type="predicted"/>
<sequence>MIYSWTFTERPRLAISVSSFQNPSSLRKSDENWLYVPEKIGFVSLFFIHLECWVTKLKCDLPWGEGARLSHKSEKPQTLSRLESRFERVGSSRCSTPSRTDLNYQLKVLID</sequence>
<evidence type="ECO:0000313" key="2">
    <source>
        <dbReference type="Proteomes" id="UP000499080"/>
    </source>
</evidence>
<organism evidence="1 2">
    <name type="scientific">Araneus ventricosus</name>
    <name type="common">Orbweaver spider</name>
    <name type="synonym">Epeira ventricosa</name>
    <dbReference type="NCBI Taxonomy" id="182803"/>
    <lineage>
        <taxon>Eukaryota</taxon>
        <taxon>Metazoa</taxon>
        <taxon>Ecdysozoa</taxon>
        <taxon>Arthropoda</taxon>
        <taxon>Chelicerata</taxon>
        <taxon>Arachnida</taxon>
        <taxon>Araneae</taxon>
        <taxon>Araneomorphae</taxon>
        <taxon>Entelegynae</taxon>
        <taxon>Araneoidea</taxon>
        <taxon>Araneidae</taxon>
        <taxon>Araneus</taxon>
    </lineage>
</organism>
<reference evidence="1 2" key="1">
    <citation type="journal article" date="2019" name="Sci. Rep.">
        <title>Orb-weaving spider Araneus ventricosus genome elucidates the spidroin gene catalogue.</title>
        <authorList>
            <person name="Kono N."/>
            <person name="Nakamura H."/>
            <person name="Ohtoshi R."/>
            <person name="Moran D.A.P."/>
            <person name="Shinohara A."/>
            <person name="Yoshida Y."/>
            <person name="Fujiwara M."/>
            <person name="Mori M."/>
            <person name="Tomita M."/>
            <person name="Arakawa K."/>
        </authorList>
    </citation>
    <scope>NUCLEOTIDE SEQUENCE [LARGE SCALE GENOMIC DNA]</scope>
</reference>
<evidence type="ECO:0000313" key="1">
    <source>
        <dbReference type="EMBL" id="GBM89575.1"/>
    </source>
</evidence>
<protein>
    <submittedName>
        <fullName evidence="1">Uncharacterized protein</fullName>
    </submittedName>
</protein>
<name>A0A4Y2JI62_ARAVE</name>
<dbReference type="AlphaFoldDB" id="A0A4Y2JI62"/>
<accession>A0A4Y2JI62</accession>
<keyword evidence="2" id="KW-1185">Reference proteome</keyword>
<dbReference type="EMBL" id="BGPR01003550">
    <property type="protein sequence ID" value="GBM89575.1"/>
    <property type="molecule type" value="Genomic_DNA"/>
</dbReference>
<comment type="caution">
    <text evidence="1">The sequence shown here is derived from an EMBL/GenBank/DDBJ whole genome shotgun (WGS) entry which is preliminary data.</text>
</comment>
<dbReference type="Proteomes" id="UP000499080">
    <property type="component" value="Unassembled WGS sequence"/>
</dbReference>
<gene>
    <name evidence="1" type="ORF">AVEN_258645_1</name>
</gene>